<accession>A0ABT9ZWY5</accession>
<name>A0ABT9ZWY5_9BACI</name>
<comment type="caution">
    <text evidence="1">The sequence shown here is derived from an EMBL/GenBank/DDBJ whole genome shotgun (WGS) entry which is preliminary data.</text>
</comment>
<gene>
    <name evidence="1" type="ORF">J2S74_002852</name>
</gene>
<dbReference type="EMBL" id="JAUSUG010000011">
    <property type="protein sequence ID" value="MDQ0255470.1"/>
    <property type="molecule type" value="Genomic_DNA"/>
</dbReference>
<evidence type="ECO:0000313" key="2">
    <source>
        <dbReference type="Proteomes" id="UP001230005"/>
    </source>
</evidence>
<protein>
    <submittedName>
        <fullName evidence="1">Molecular chaperone DnaK (HSP70)</fullName>
    </submittedName>
</protein>
<evidence type="ECO:0000313" key="1">
    <source>
        <dbReference type="EMBL" id="MDQ0255470.1"/>
    </source>
</evidence>
<dbReference type="RefSeq" id="WP_307326400.1">
    <property type="nucleotide sequence ID" value="NZ_JAUSUG010000011.1"/>
</dbReference>
<reference evidence="1 2" key="1">
    <citation type="submission" date="2023-07" db="EMBL/GenBank/DDBJ databases">
        <title>Genomic Encyclopedia of Type Strains, Phase IV (KMG-IV): sequencing the most valuable type-strain genomes for metagenomic binning, comparative biology and taxonomic classification.</title>
        <authorList>
            <person name="Goeker M."/>
        </authorList>
    </citation>
    <scope>NUCLEOTIDE SEQUENCE [LARGE SCALE GENOMIC DNA]</scope>
    <source>
        <strain evidence="1 2">DSM 9768</strain>
    </source>
</reference>
<keyword evidence="2" id="KW-1185">Reference proteome</keyword>
<sequence>MLTKEITSSFMRFIKLSSVYVKLDGEDAEIILDEIKVIAEEVKPYLSKLPEETKQKYRNILDLLQKSYKTEQVPDKDEYTNLLSQELSELEKLVERKGD</sequence>
<organism evidence="1 2">
    <name type="scientific">Evansella vedderi</name>
    <dbReference type="NCBI Taxonomy" id="38282"/>
    <lineage>
        <taxon>Bacteria</taxon>
        <taxon>Bacillati</taxon>
        <taxon>Bacillota</taxon>
        <taxon>Bacilli</taxon>
        <taxon>Bacillales</taxon>
        <taxon>Bacillaceae</taxon>
        <taxon>Evansella</taxon>
    </lineage>
</organism>
<proteinExistence type="predicted"/>
<dbReference type="Proteomes" id="UP001230005">
    <property type="component" value="Unassembled WGS sequence"/>
</dbReference>